<gene>
    <name evidence="1" type="ORF">Pyn_40817</name>
</gene>
<sequence length="71" mass="7963">MALGLLDSAQLDELQVRLAEGEEMISRYAEAGLRMSEGCSLDQELVEIKQQTQPAMALLKENELILQKENE</sequence>
<protein>
    <submittedName>
        <fullName evidence="1">Uncharacterized protein</fullName>
    </submittedName>
</protein>
<keyword evidence="2" id="KW-1185">Reference proteome</keyword>
<dbReference type="AlphaFoldDB" id="A0A314UPA1"/>
<comment type="caution">
    <text evidence="1">The sequence shown here is derived from an EMBL/GenBank/DDBJ whole genome shotgun (WGS) entry which is preliminary data.</text>
</comment>
<organism evidence="1 2">
    <name type="scientific">Prunus yedoensis var. nudiflora</name>
    <dbReference type="NCBI Taxonomy" id="2094558"/>
    <lineage>
        <taxon>Eukaryota</taxon>
        <taxon>Viridiplantae</taxon>
        <taxon>Streptophyta</taxon>
        <taxon>Embryophyta</taxon>
        <taxon>Tracheophyta</taxon>
        <taxon>Spermatophyta</taxon>
        <taxon>Magnoliopsida</taxon>
        <taxon>eudicotyledons</taxon>
        <taxon>Gunneridae</taxon>
        <taxon>Pentapetalae</taxon>
        <taxon>rosids</taxon>
        <taxon>fabids</taxon>
        <taxon>Rosales</taxon>
        <taxon>Rosaceae</taxon>
        <taxon>Amygdaloideae</taxon>
        <taxon>Amygdaleae</taxon>
        <taxon>Prunus</taxon>
    </lineage>
</organism>
<proteinExistence type="predicted"/>
<accession>A0A314UPA1</accession>
<evidence type="ECO:0000313" key="2">
    <source>
        <dbReference type="Proteomes" id="UP000250321"/>
    </source>
</evidence>
<reference evidence="1 2" key="1">
    <citation type="submission" date="2018-02" db="EMBL/GenBank/DDBJ databases">
        <title>Draft genome of wild Prunus yedoensis var. nudiflora.</title>
        <authorList>
            <person name="Baek S."/>
            <person name="Kim J.-H."/>
            <person name="Choi K."/>
            <person name="Kim G.-B."/>
            <person name="Cho A."/>
            <person name="Jang H."/>
            <person name="Shin C.-H."/>
            <person name="Yu H.-J."/>
            <person name="Mun J.-H."/>
        </authorList>
    </citation>
    <scope>NUCLEOTIDE SEQUENCE [LARGE SCALE GENOMIC DNA]</scope>
    <source>
        <strain evidence="2">cv. Jeju island</strain>
        <tissue evidence="1">Leaf</tissue>
    </source>
</reference>
<name>A0A314UPA1_PRUYE</name>
<evidence type="ECO:0000313" key="1">
    <source>
        <dbReference type="EMBL" id="PQM36579.1"/>
    </source>
</evidence>
<dbReference type="Proteomes" id="UP000250321">
    <property type="component" value="Unassembled WGS sequence"/>
</dbReference>
<dbReference type="EMBL" id="PJQY01003535">
    <property type="protein sequence ID" value="PQM36579.1"/>
    <property type="molecule type" value="Genomic_DNA"/>
</dbReference>